<name>A0A1P8K501_9BURK</name>
<reference evidence="3 4" key="1">
    <citation type="submission" date="2017-01" db="EMBL/GenBank/DDBJ databases">
        <authorList>
            <person name="Mah S.A."/>
            <person name="Swanson W.J."/>
            <person name="Moy G.W."/>
            <person name="Vacquier V.D."/>
        </authorList>
    </citation>
    <scope>NUCLEOTIDE SEQUENCE [LARGE SCALE GENOMIC DNA]</scope>
    <source>
        <strain evidence="3 4">DSM 22694</strain>
    </source>
</reference>
<protein>
    <submittedName>
        <fullName evidence="3">Rhodanese-like domain-containing protein</fullName>
    </submittedName>
</protein>
<dbReference type="SMART" id="SM00450">
    <property type="entry name" value="RHOD"/>
    <property type="match status" value="1"/>
</dbReference>
<evidence type="ECO:0000256" key="1">
    <source>
        <dbReference type="SAM" id="SignalP"/>
    </source>
</evidence>
<evidence type="ECO:0000313" key="4">
    <source>
        <dbReference type="Proteomes" id="UP000186110"/>
    </source>
</evidence>
<dbReference type="InterPro" id="IPR036873">
    <property type="entry name" value="Rhodanese-like_dom_sf"/>
</dbReference>
<proteinExistence type="predicted"/>
<dbReference type="EMBL" id="CP019239">
    <property type="protein sequence ID" value="APW41090.1"/>
    <property type="molecule type" value="Genomic_DNA"/>
</dbReference>
<feature type="signal peptide" evidence="1">
    <location>
        <begin position="1"/>
        <end position="19"/>
    </location>
</feature>
<dbReference type="KEGG" id="rsb:RS694_00025"/>
<organism evidence="3 4">
    <name type="scientific">Rhodoferax saidenbachensis</name>
    <dbReference type="NCBI Taxonomy" id="1484693"/>
    <lineage>
        <taxon>Bacteria</taxon>
        <taxon>Pseudomonadati</taxon>
        <taxon>Pseudomonadota</taxon>
        <taxon>Betaproteobacteria</taxon>
        <taxon>Burkholderiales</taxon>
        <taxon>Comamonadaceae</taxon>
        <taxon>Rhodoferax</taxon>
    </lineage>
</organism>
<dbReference type="PROSITE" id="PS50206">
    <property type="entry name" value="RHODANESE_3"/>
    <property type="match status" value="1"/>
</dbReference>
<dbReference type="InterPro" id="IPR001763">
    <property type="entry name" value="Rhodanese-like_dom"/>
</dbReference>
<dbReference type="AlphaFoldDB" id="A0A1P8K501"/>
<sequence>MKTLLISGLLALATLGAHAKDVVVDVRTPQEYAAGHVEGAINIEHGAIAQGLAKAGVTKDDKVLLYCQSGVLSGKALNTLKDLGFTKAENVGGIAQARKILATTK</sequence>
<dbReference type="Gene3D" id="3.40.250.10">
    <property type="entry name" value="Rhodanese-like domain"/>
    <property type="match status" value="1"/>
</dbReference>
<evidence type="ECO:0000259" key="2">
    <source>
        <dbReference type="PROSITE" id="PS50206"/>
    </source>
</evidence>
<dbReference type="RefSeq" id="WP_029705597.1">
    <property type="nucleotide sequence ID" value="NZ_CP019239.1"/>
</dbReference>
<dbReference type="Pfam" id="PF00581">
    <property type="entry name" value="Rhodanese"/>
    <property type="match status" value="1"/>
</dbReference>
<dbReference type="InterPro" id="IPR052367">
    <property type="entry name" value="Thiosulfate_ST/Rhodanese-like"/>
</dbReference>
<dbReference type="STRING" id="1484693.RS694_00025"/>
<dbReference type="SUPFAM" id="SSF52821">
    <property type="entry name" value="Rhodanese/Cell cycle control phosphatase"/>
    <property type="match status" value="1"/>
</dbReference>
<dbReference type="eggNOG" id="COG0607">
    <property type="taxonomic scope" value="Bacteria"/>
</dbReference>
<evidence type="ECO:0000313" key="3">
    <source>
        <dbReference type="EMBL" id="APW41090.1"/>
    </source>
</evidence>
<accession>A0A1P8K501</accession>
<dbReference type="PANTHER" id="PTHR45431:SF3">
    <property type="entry name" value="RHODANESE-LIKE DOMAIN-CONTAINING PROTEIN 15, CHLOROPLASTIC"/>
    <property type="match status" value="1"/>
</dbReference>
<gene>
    <name evidence="3" type="ORF">RS694_00025</name>
</gene>
<keyword evidence="4" id="KW-1185">Reference proteome</keyword>
<dbReference type="Proteomes" id="UP000186110">
    <property type="component" value="Chromosome"/>
</dbReference>
<dbReference type="PANTHER" id="PTHR45431">
    <property type="entry name" value="RHODANESE-LIKE DOMAIN-CONTAINING PROTEIN 15, CHLOROPLASTIC"/>
    <property type="match status" value="1"/>
</dbReference>
<feature type="chain" id="PRO_5010315469" evidence="1">
    <location>
        <begin position="20"/>
        <end position="105"/>
    </location>
</feature>
<keyword evidence="1" id="KW-0732">Signal</keyword>
<feature type="domain" description="Rhodanese" evidence="2">
    <location>
        <begin position="17"/>
        <end position="105"/>
    </location>
</feature>
<dbReference type="CDD" id="cd00158">
    <property type="entry name" value="RHOD"/>
    <property type="match status" value="1"/>
</dbReference>